<evidence type="ECO:0008006" key="3">
    <source>
        <dbReference type="Google" id="ProtNLM"/>
    </source>
</evidence>
<dbReference type="AlphaFoldDB" id="A0A9D4QW77"/>
<evidence type="ECO:0000313" key="1">
    <source>
        <dbReference type="EMBL" id="KAH3845233.1"/>
    </source>
</evidence>
<sequence length="64" mass="7669">MDYIGETERNLKARFVEHRRPSSTSSEVSRHIHDCKPDYTITMENVRILYREPSWFERGVKEAI</sequence>
<proteinExistence type="predicted"/>
<comment type="caution">
    <text evidence="1">The sequence shown here is derived from an EMBL/GenBank/DDBJ whole genome shotgun (WGS) entry which is preliminary data.</text>
</comment>
<gene>
    <name evidence="1" type="ORF">DPMN_087508</name>
</gene>
<name>A0A9D4QW77_DREPO</name>
<evidence type="ECO:0000313" key="2">
    <source>
        <dbReference type="Proteomes" id="UP000828390"/>
    </source>
</evidence>
<dbReference type="Proteomes" id="UP000828390">
    <property type="component" value="Unassembled WGS sequence"/>
</dbReference>
<dbReference type="EMBL" id="JAIWYP010000003">
    <property type="protein sequence ID" value="KAH3845233.1"/>
    <property type="molecule type" value="Genomic_DNA"/>
</dbReference>
<protein>
    <recommendedName>
        <fullName evidence="3">GIY-YIG domain-containing protein</fullName>
    </recommendedName>
</protein>
<organism evidence="1 2">
    <name type="scientific">Dreissena polymorpha</name>
    <name type="common">Zebra mussel</name>
    <name type="synonym">Mytilus polymorpha</name>
    <dbReference type="NCBI Taxonomy" id="45954"/>
    <lineage>
        <taxon>Eukaryota</taxon>
        <taxon>Metazoa</taxon>
        <taxon>Spiralia</taxon>
        <taxon>Lophotrochozoa</taxon>
        <taxon>Mollusca</taxon>
        <taxon>Bivalvia</taxon>
        <taxon>Autobranchia</taxon>
        <taxon>Heteroconchia</taxon>
        <taxon>Euheterodonta</taxon>
        <taxon>Imparidentia</taxon>
        <taxon>Neoheterodontei</taxon>
        <taxon>Myida</taxon>
        <taxon>Dreissenoidea</taxon>
        <taxon>Dreissenidae</taxon>
        <taxon>Dreissena</taxon>
    </lineage>
</organism>
<reference evidence="1" key="2">
    <citation type="submission" date="2020-11" db="EMBL/GenBank/DDBJ databases">
        <authorList>
            <person name="McCartney M.A."/>
            <person name="Auch B."/>
            <person name="Kono T."/>
            <person name="Mallez S."/>
            <person name="Becker A."/>
            <person name="Gohl D.M."/>
            <person name="Silverstein K.A.T."/>
            <person name="Koren S."/>
            <person name="Bechman K.B."/>
            <person name="Herman A."/>
            <person name="Abrahante J.E."/>
            <person name="Garbe J."/>
        </authorList>
    </citation>
    <scope>NUCLEOTIDE SEQUENCE</scope>
    <source>
        <strain evidence="1">Duluth1</strain>
        <tissue evidence="1">Whole animal</tissue>
    </source>
</reference>
<keyword evidence="2" id="KW-1185">Reference proteome</keyword>
<reference evidence="1" key="1">
    <citation type="journal article" date="2019" name="bioRxiv">
        <title>The Genome of the Zebra Mussel, Dreissena polymorpha: A Resource for Invasive Species Research.</title>
        <authorList>
            <person name="McCartney M.A."/>
            <person name="Auch B."/>
            <person name="Kono T."/>
            <person name="Mallez S."/>
            <person name="Zhang Y."/>
            <person name="Obille A."/>
            <person name="Becker A."/>
            <person name="Abrahante J.E."/>
            <person name="Garbe J."/>
            <person name="Badalamenti J.P."/>
            <person name="Herman A."/>
            <person name="Mangelson H."/>
            <person name="Liachko I."/>
            <person name="Sullivan S."/>
            <person name="Sone E.D."/>
            <person name="Koren S."/>
            <person name="Silverstein K.A.T."/>
            <person name="Beckman K.B."/>
            <person name="Gohl D.M."/>
        </authorList>
    </citation>
    <scope>NUCLEOTIDE SEQUENCE</scope>
    <source>
        <strain evidence="1">Duluth1</strain>
        <tissue evidence="1">Whole animal</tissue>
    </source>
</reference>
<accession>A0A9D4QW77</accession>